<comment type="caution">
    <text evidence="1">The sequence shown here is derived from an EMBL/GenBank/DDBJ whole genome shotgun (WGS) entry which is preliminary data.</text>
</comment>
<reference evidence="1" key="1">
    <citation type="submission" date="2019-08" db="EMBL/GenBank/DDBJ databases">
        <authorList>
            <person name="Kucharzyk K."/>
            <person name="Murdoch R.W."/>
            <person name="Higgins S."/>
            <person name="Loffler F."/>
        </authorList>
    </citation>
    <scope>NUCLEOTIDE SEQUENCE</scope>
</reference>
<evidence type="ECO:0000313" key="1">
    <source>
        <dbReference type="EMBL" id="MPN40574.1"/>
    </source>
</evidence>
<accession>A0A645HWL2</accession>
<gene>
    <name evidence="1" type="ORF">SDC9_188112</name>
</gene>
<sequence>MKKLRKINYLIVDNVETFACSCSCCNCGISGIARVDIAEARVDDKVYKLEIDY</sequence>
<protein>
    <submittedName>
        <fullName evidence="1">Uncharacterized protein</fullName>
    </submittedName>
</protein>
<proteinExistence type="predicted"/>
<organism evidence="1">
    <name type="scientific">bioreactor metagenome</name>
    <dbReference type="NCBI Taxonomy" id="1076179"/>
    <lineage>
        <taxon>unclassified sequences</taxon>
        <taxon>metagenomes</taxon>
        <taxon>ecological metagenomes</taxon>
    </lineage>
</organism>
<dbReference type="EMBL" id="VSSQ01097083">
    <property type="protein sequence ID" value="MPN40574.1"/>
    <property type="molecule type" value="Genomic_DNA"/>
</dbReference>
<name>A0A645HWL2_9ZZZZ</name>
<dbReference type="AlphaFoldDB" id="A0A645HWL2"/>